<dbReference type="PRINTS" id="PR01005">
    <property type="entry name" value="FLGHOOKAP1"/>
</dbReference>
<dbReference type="InterPro" id="IPR053927">
    <property type="entry name" value="FlgK_helical"/>
</dbReference>
<reference evidence="9 10" key="1">
    <citation type="journal article" date="2018" name="Int. J. Syst. Evol. Microbiol.">
        <title>Methylomusa anaerophila gen. nov., sp. nov., an anaerobic methanol-utilizing bacterium isolated from a microbial fuel cell.</title>
        <authorList>
            <person name="Amano N."/>
            <person name="Yamamuro A."/>
            <person name="Miyahara M."/>
            <person name="Kouzuma A."/>
            <person name="Abe T."/>
            <person name="Watanabe K."/>
        </authorList>
    </citation>
    <scope>NUCLEOTIDE SEQUENCE [LARGE SCALE GENOMIC DNA]</scope>
    <source>
        <strain evidence="9 10">MMFC1</strain>
    </source>
</reference>
<evidence type="ECO:0000256" key="5">
    <source>
        <dbReference type="ARBA" id="ARBA00022525"/>
    </source>
</evidence>
<dbReference type="OrthoDB" id="9802553at2"/>
<dbReference type="InterPro" id="IPR002371">
    <property type="entry name" value="FlgK"/>
</dbReference>
<proteinExistence type="inferred from homology"/>
<sequence length="604" mass="64725">MRSTFSGLNTVTRGLFAQQMALDTVGHNVANASSDGYSRQRVNVAATFSQTIYAGSGPKQIGTGVSITSITRARDVLLDRQMWDESPTLSYGQTIQDNLGKIETIFGDPSDTGIQSILDSFWTAWSNLSTDGSNAANRSEVIQRGVQLADAVQTAKDQLWSTVDDINDVIDKRVGTVNQITAEILSLNKSISLQEMGGASNANDLRDRRDYLVDQLSGIINVNVREDSDGNYVVQTTGGVLVDGHNVNQLDIQKGPEATGQYNYEIYNVVFKDDPTKVINFSNGEIRGLMDVRDSDIYGVKGYLDKLAGVSKFLLEEFNDVHRGGIDLNGNTDINFFGTATENYNDATNFAAIFGTAAPANYQWINALQVNPALLAPSDGTSKVAARTQFGSLAITKSNYNGGDASLSGKFTGTLPLAAPLSYTVTISGVNADGRVTGVTCSVAGAVTQLTPDTGTADVFTLPNGVRIRIATDTDNIVGNTYTFTVDNDSFQGVAAGDNAVNLGNRLKTDISATIGSMSLDSYYQTSVGTLGVQKQNAKRLTDNQQTLVDQITNARESVSGVNMDEELSNMIRFQKGYSSIARVLTALDESYDKLINGTGVVGR</sequence>
<keyword evidence="5" id="KW-0964">Secreted</keyword>
<dbReference type="Proteomes" id="UP000276437">
    <property type="component" value="Chromosome"/>
</dbReference>
<dbReference type="InterPro" id="IPR010930">
    <property type="entry name" value="Flg_bb/hook_C_dom"/>
</dbReference>
<dbReference type="SUPFAM" id="SSF64518">
    <property type="entry name" value="Phase 1 flagellin"/>
    <property type="match status" value="1"/>
</dbReference>
<evidence type="ECO:0000259" key="8">
    <source>
        <dbReference type="Pfam" id="PF22638"/>
    </source>
</evidence>
<keyword evidence="9" id="KW-0966">Cell projection</keyword>
<evidence type="ECO:0000256" key="2">
    <source>
        <dbReference type="ARBA" id="ARBA00004613"/>
    </source>
</evidence>
<dbReference type="PANTHER" id="PTHR30033:SF1">
    <property type="entry name" value="FLAGELLAR HOOK-ASSOCIATED PROTEIN 1"/>
    <property type="match status" value="1"/>
</dbReference>
<dbReference type="GO" id="GO:0009424">
    <property type="term" value="C:bacterial-type flagellum hook"/>
    <property type="evidence" value="ECO:0007669"/>
    <property type="project" value="InterPro"/>
</dbReference>
<dbReference type="GO" id="GO:0005576">
    <property type="term" value="C:extracellular region"/>
    <property type="evidence" value="ECO:0007669"/>
    <property type="project" value="UniProtKB-SubCell"/>
</dbReference>
<dbReference type="KEGG" id="mana:MAMMFC1_02375"/>
<evidence type="ECO:0000256" key="4">
    <source>
        <dbReference type="ARBA" id="ARBA00016244"/>
    </source>
</evidence>
<name>A0A348AKU3_9FIRM</name>
<organism evidence="9 10">
    <name type="scientific">Methylomusa anaerophila</name>
    <dbReference type="NCBI Taxonomy" id="1930071"/>
    <lineage>
        <taxon>Bacteria</taxon>
        <taxon>Bacillati</taxon>
        <taxon>Bacillota</taxon>
        <taxon>Negativicutes</taxon>
        <taxon>Selenomonadales</taxon>
        <taxon>Sporomusaceae</taxon>
        <taxon>Methylomusa</taxon>
    </lineage>
</organism>
<dbReference type="GO" id="GO:0005198">
    <property type="term" value="F:structural molecule activity"/>
    <property type="evidence" value="ECO:0007669"/>
    <property type="project" value="InterPro"/>
</dbReference>
<evidence type="ECO:0000313" key="10">
    <source>
        <dbReference type="Proteomes" id="UP000276437"/>
    </source>
</evidence>
<dbReference type="NCBIfam" id="TIGR02492">
    <property type="entry name" value="flgK_ends"/>
    <property type="match status" value="1"/>
</dbReference>
<evidence type="ECO:0000259" key="7">
    <source>
        <dbReference type="Pfam" id="PF06429"/>
    </source>
</evidence>
<feature type="domain" description="Flagellar hook-associated protein FlgK helical" evidence="8">
    <location>
        <begin position="100"/>
        <end position="337"/>
    </location>
</feature>
<feature type="domain" description="Flagellar basal-body/hook protein C-terminal" evidence="7">
    <location>
        <begin position="559"/>
        <end position="597"/>
    </location>
</feature>
<comment type="subcellular location">
    <subcellularLocation>
        <location evidence="1">Bacterial flagellum</location>
    </subcellularLocation>
    <subcellularLocation>
        <location evidence="2">Secreted</location>
    </subcellularLocation>
</comment>
<keyword evidence="6" id="KW-0975">Bacterial flagellum</keyword>
<dbReference type="RefSeq" id="WP_126308679.1">
    <property type="nucleotide sequence ID" value="NZ_AP018449.1"/>
</dbReference>
<evidence type="ECO:0000313" key="9">
    <source>
        <dbReference type="EMBL" id="BBB91691.1"/>
    </source>
</evidence>
<keyword evidence="9" id="KW-0282">Flagellum</keyword>
<dbReference type="AlphaFoldDB" id="A0A348AKU3"/>
<accession>A0A348AKU3</accession>
<dbReference type="PANTHER" id="PTHR30033">
    <property type="entry name" value="FLAGELLAR HOOK-ASSOCIATED PROTEIN 1"/>
    <property type="match status" value="1"/>
</dbReference>
<evidence type="ECO:0000256" key="6">
    <source>
        <dbReference type="ARBA" id="ARBA00023143"/>
    </source>
</evidence>
<dbReference type="Pfam" id="PF22638">
    <property type="entry name" value="FlgK_D1"/>
    <property type="match status" value="1"/>
</dbReference>
<keyword evidence="10" id="KW-1185">Reference proteome</keyword>
<dbReference type="GO" id="GO:0044780">
    <property type="term" value="P:bacterial-type flagellum assembly"/>
    <property type="evidence" value="ECO:0007669"/>
    <property type="project" value="InterPro"/>
</dbReference>
<comment type="similarity">
    <text evidence="3">Belongs to the flagella basal body rod proteins family.</text>
</comment>
<keyword evidence="9" id="KW-0969">Cilium</keyword>
<gene>
    <name evidence="9" type="primary">flgK_3</name>
    <name evidence="9" type="ORF">MAMMFC1_02375</name>
</gene>
<dbReference type="Pfam" id="PF06429">
    <property type="entry name" value="Flg_bbr_C"/>
    <property type="match status" value="1"/>
</dbReference>
<evidence type="ECO:0000256" key="1">
    <source>
        <dbReference type="ARBA" id="ARBA00004365"/>
    </source>
</evidence>
<evidence type="ECO:0000256" key="3">
    <source>
        <dbReference type="ARBA" id="ARBA00009677"/>
    </source>
</evidence>
<dbReference type="EMBL" id="AP018449">
    <property type="protein sequence ID" value="BBB91691.1"/>
    <property type="molecule type" value="Genomic_DNA"/>
</dbReference>
<protein>
    <recommendedName>
        <fullName evidence="4">Flagellar hook-associated protein 1</fullName>
    </recommendedName>
</protein>